<evidence type="ECO:0000313" key="4">
    <source>
        <dbReference type="EMBL" id="KAK5706194.1"/>
    </source>
</evidence>
<evidence type="ECO:0000256" key="2">
    <source>
        <dbReference type="ARBA" id="ARBA00023043"/>
    </source>
</evidence>
<gene>
    <name evidence="4" type="ORF">LTR97_001181</name>
</gene>
<feature type="repeat" description="ANK" evidence="3">
    <location>
        <begin position="289"/>
        <end position="321"/>
    </location>
</feature>
<protein>
    <recommendedName>
        <fullName evidence="6">Ankyrin repeat protein</fullName>
    </recommendedName>
</protein>
<evidence type="ECO:0000313" key="5">
    <source>
        <dbReference type="Proteomes" id="UP001310594"/>
    </source>
</evidence>
<dbReference type="PRINTS" id="PR01415">
    <property type="entry name" value="ANKYRIN"/>
</dbReference>
<feature type="repeat" description="ANK" evidence="3">
    <location>
        <begin position="322"/>
        <end position="357"/>
    </location>
</feature>
<dbReference type="Gene3D" id="1.25.40.20">
    <property type="entry name" value="Ankyrin repeat-containing domain"/>
    <property type="match status" value="3"/>
</dbReference>
<dbReference type="EMBL" id="JAVRQU010000002">
    <property type="protein sequence ID" value="KAK5706194.1"/>
    <property type="molecule type" value="Genomic_DNA"/>
</dbReference>
<accession>A0AAN8A5Q9</accession>
<dbReference type="PROSITE" id="PS50088">
    <property type="entry name" value="ANK_REPEAT"/>
    <property type="match status" value="2"/>
</dbReference>
<dbReference type="PANTHER" id="PTHR24198:SF194">
    <property type="entry name" value="INVERSIN-A"/>
    <property type="match status" value="1"/>
</dbReference>
<organism evidence="4 5">
    <name type="scientific">Elasticomyces elasticus</name>
    <dbReference type="NCBI Taxonomy" id="574655"/>
    <lineage>
        <taxon>Eukaryota</taxon>
        <taxon>Fungi</taxon>
        <taxon>Dikarya</taxon>
        <taxon>Ascomycota</taxon>
        <taxon>Pezizomycotina</taxon>
        <taxon>Dothideomycetes</taxon>
        <taxon>Dothideomycetidae</taxon>
        <taxon>Mycosphaerellales</taxon>
        <taxon>Teratosphaeriaceae</taxon>
        <taxon>Elasticomyces</taxon>
    </lineage>
</organism>
<dbReference type="SUPFAM" id="SSF48403">
    <property type="entry name" value="Ankyrin repeat"/>
    <property type="match status" value="1"/>
</dbReference>
<dbReference type="InterPro" id="IPR002110">
    <property type="entry name" value="Ankyrin_rpt"/>
</dbReference>
<dbReference type="Pfam" id="PF12796">
    <property type="entry name" value="Ank_2"/>
    <property type="match status" value="2"/>
</dbReference>
<name>A0AAN8A5Q9_9PEZI</name>
<dbReference type="PANTHER" id="PTHR24198">
    <property type="entry name" value="ANKYRIN REPEAT AND PROTEIN KINASE DOMAIN-CONTAINING PROTEIN"/>
    <property type="match status" value="1"/>
</dbReference>
<sequence>MPRERVRPRKLTPEQLGTNLLLGAKQGDLKGVREALIQGAGIDWYERDLRSAQTGSMPKTALVIAIVNSHDKVVQFLISHGANTVKHSMVRCTDSALHLAAKLGRESTVSAVLKGYRAAGPLATWGWTDWASYSARDCLDLTSMTPFAHAVERNHHGLFKLLAPTRMKWDSELPPSPENSDRFYADVAKRAVGESNPRKFLGLWLGDMLPRDREPSSGQRPTNLLRLIDVCRYTSTMKLLLWVYRMNDWPVSLLRETDILNNAVESHDSDNEFVAVLCRLVDINRKGKNGSTALQLACGLGKVDIVKALLDNGAWPDCVDDEGSTPLHDICGSIHPRDRVMARMLLEAGANVNSRDMNGDTPLFHAAVNRIRSGEKCNAAMMLIASGATALSHQQRQRLRSIVFHTEFGIQPRKLMPRDLHMRLEYHRITRRRSMNDMTKGARVIHGYAQGRNRETASSSPGLAREQNWIFRVWGRFWRSRNYRRMSWGFTSEFPWKSDDPDIGSRWLYLEINEAPLPTLTGPYAGGVDCTPTPKQRYCLRLYVLRHLEKQLQNDDLSHLLVAASRSVIALDLAYKTSGNLAPGTVDPRMTRNLHALCLVRQPCPQMIITARVKWE</sequence>
<dbReference type="SMART" id="SM00248">
    <property type="entry name" value="ANK"/>
    <property type="match status" value="6"/>
</dbReference>
<reference evidence="4" key="1">
    <citation type="submission" date="2023-08" db="EMBL/GenBank/DDBJ databases">
        <title>Black Yeasts Isolated from many extreme environments.</title>
        <authorList>
            <person name="Coleine C."/>
            <person name="Stajich J.E."/>
            <person name="Selbmann L."/>
        </authorList>
    </citation>
    <scope>NUCLEOTIDE SEQUENCE</scope>
    <source>
        <strain evidence="4">CCFEE 5810</strain>
    </source>
</reference>
<dbReference type="AlphaFoldDB" id="A0AAN8A5Q9"/>
<keyword evidence="2 3" id="KW-0040">ANK repeat</keyword>
<dbReference type="Proteomes" id="UP001310594">
    <property type="component" value="Unassembled WGS sequence"/>
</dbReference>
<evidence type="ECO:0008006" key="6">
    <source>
        <dbReference type="Google" id="ProtNLM"/>
    </source>
</evidence>
<keyword evidence="1" id="KW-0677">Repeat</keyword>
<dbReference type="PROSITE" id="PS50297">
    <property type="entry name" value="ANK_REP_REGION"/>
    <property type="match status" value="2"/>
</dbReference>
<proteinExistence type="predicted"/>
<evidence type="ECO:0000256" key="3">
    <source>
        <dbReference type="PROSITE-ProRule" id="PRU00023"/>
    </source>
</evidence>
<dbReference type="InterPro" id="IPR036770">
    <property type="entry name" value="Ankyrin_rpt-contain_sf"/>
</dbReference>
<comment type="caution">
    <text evidence="4">The sequence shown here is derived from an EMBL/GenBank/DDBJ whole genome shotgun (WGS) entry which is preliminary data.</text>
</comment>
<evidence type="ECO:0000256" key="1">
    <source>
        <dbReference type="ARBA" id="ARBA00022737"/>
    </source>
</evidence>